<accession>A0A448X3G2</accession>
<dbReference type="PANTHER" id="PTHR45850:SF1">
    <property type="entry name" value="SORTING NEXIN 6, ISOFORM B"/>
    <property type="match status" value="1"/>
</dbReference>
<sequence length="90" mass="9979">MILARAAGLIKTVTQTADESLVLNSQRDEDAFFREEKCNLAAYYQAVKEATQAADASTRQRRTVADSLLQLGIGINSLLQTYERNTPESK</sequence>
<evidence type="ECO:0000313" key="2">
    <source>
        <dbReference type="Proteomes" id="UP000784294"/>
    </source>
</evidence>
<evidence type="ECO:0000313" key="1">
    <source>
        <dbReference type="EMBL" id="VEL27295.1"/>
    </source>
</evidence>
<reference evidence="1" key="1">
    <citation type="submission" date="2018-11" db="EMBL/GenBank/DDBJ databases">
        <authorList>
            <consortium name="Pathogen Informatics"/>
        </authorList>
    </citation>
    <scope>NUCLEOTIDE SEQUENCE</scope>
</reference>
<dbReference type="OrthoDB" id="9976382at2759"/>
<comment type="caution">
    <text evidence="1">The sequence shown here is derived from an EMBL/GenBank/DDBJ whole genome shotgun (WGS) entry which is preliminary data.</text>
</comment>
<dbReference type="Proteomes" id="UP000784294">
    <property type="component" value="Unassembled WGS sequence"/>
</dbReference>
<organism evidence="1 2">
    <name type="scientific">Protopolystoma xenopodis</name>
    <dbReference type="NCBI Taxonomy" id="117903"/>
    <lineage>
        <taxon>Eukaryota</taxon>
        <taxon>Metazoa</taxon>
        <taxon>Spiralia</taxon>
        <taxon>Lophotrochozoa</taxon>
        <taxon>Platyhelminthes</taxon>
        <taxon>Monogenea</taxon>
        <taxon>Polyopisthocotylea</taxon>
        <taxon>Polystomatidea</taxon>
        <taxon>Polystomatidae</taxon>
        <taxon>Protopolystoma</taxon>
    </lineage>
</organism>
<keyword evidence="2" id="KW-1185">Reference proteome</keyword>
<dbReference type="PANTHER" id="PTHR45850">
    <property type="entry name" value="SORTING NEXIN FAMILY MEMBER"/>
    <property type="match status" value="1"/>
</dbReference>
<dbReference type="AlphaFoldDB" id="A0A448X3G2"/>
<proteinExistence type="predicted"/>
<name>A0A448X3G2_9PLAT</name>
<gene>
    <name evidence="1" type="ORF">PXEA_LOCUS20735</name>
</gene>
<protein>
    <submittedName>
        <fullName evidence="1">Uncharacterized protein</fullName>
    </submittedName>
</protein>
<dbReference type="EMBL" id="CAAALY010086208">
    <property type="protein sequence ID" value="VEL27295.1"/>
    <property type="molecule type" value="Genomic_DNA"/>
</dbReference>